<dbReference type="Proteomes" id="UP000320547">
    <property type="component" value="Unassembled WGS sequence"/>
</dbReference>
<reference evidence="3 4" key="1">
    <citation type="submission" date="2019-07" db="EMBL/GenBank/DDBJ databases">
        <title>Genomic Encyclopedia of Archaeal and Bacterial Type Strains, Phase II (KMG-II): from individual species to whole genera.</title>
        <authorList>
            <person name="Goeker M."/>
        </authorList>
    </citation>
    <scope>NUCLEOTIDE SEQUENCE [LARGE SCALE GENOMIC DNA]</scope>
    <source>
        <strain evidence="3 4">ATCC BAA-2084</strain>
    </source>
</reference>
<dbReference type="EMBL" id="VLLK01000002">
    <property type="protein sequence ID" value="TWJ06622.1"/>
    <property type="molecule type" value="Genomic_DNA"/>
</dbReference>
<dbReference type="OrthoDB" id="2086138at2"/>
<protein>
    <recommendedName>
        <fullName evidence="2">DUF5681 domain-containing protein</fullName>
    </recommendedName>
</protein>
<name>A0A562ULZ1_9SPHN</name>
<dbReference type="InterPro" id="IPR043736">
    <property type="entry name" value="DUF5681"/>
</dbReference>
<dbReference type="AlphaFoldDB" id="A0A562ULZ1"/>
<keyword evidence="4" id="KW-1185">Reference proteome</keyword>
<evidence type="ECO:0000259" key="2">
    <source>
        <dbReference type="Pfam" id="PF18932"/>
    </source>
</evidence>
<dbReference type="RefSeq" id="WP_083984671.1">
    <property type="nucleotide sequence ID" value="NZ_CP015963.1"/>
</dbReference>
<organism evidence="3 4">
    <name type="scientific">Altererythrobacter ishigakiensis</name>
    <dbReference type="NCBI Taxonomy" id="476157"/>
    <lineage>
        <taxon>Bacteria</taxon>
        <taxon>Pseudomonadati</taxon>
        <taxon>Pseudomonadota</taxon>
        <taxon>Alphaproteobacteria</taxon>
        <taxon>Sphingomonadales</taxon>
        <taxon>Erythrobacteraceae</taxon>
        <taxon>Altererythrobacter</taxon>
    </lineage>
</organism>
<feature type="region of interest" description="Disordered" evidence="1">
    <location>
        <begin position="1"/>
        <end position="56"/>
    </location>
</feature>
<feature type="domain" description="DUF5681" evidence="2">
    <location>
        <begin position="37"/>
        <end position="113"/>
    </location>
</feature>
<evidence type="ECO:0000313" key="4">
    <source>
        <dbReference type="Proteomes" id="UP000320547"/>
    </source>
</evidence>
<evidence type="ECO:0000256" key="1">
    <source>
        <dbReference type="SAM" id="MobiDB-lite"/>
    </source>
</evidence>
<accession>A0A562ULZ1</accession>
<proteinExistence type="predicted"/>
<gene>
    <name evidence="3" type="ORF">JN10_2158</name>
</gene>
<sequence>MAKRPSKPASKPVRERKRKKTESTPNDHANADGPTRDTRFQPGQSGNPKGRPRKDRNLLKLIEEELDAEMQVTEGSRSIRLSKREALAKSMVNNAIKGDQRALNNLLKQLPKPKHDESEEYAAVPLEAILNFLMRKGPNPDGGETDND</sequence>
<dbReference type="Pfam" id="PF18932">
    <property type="entry name" value="DUF5681"/>
    <property type="match status" value="1"/>
</dbReference>
<comment type="caution">
    <text evidence="3">The sequence shown here is derived from an EMBL/GenBank/DDBJ whole genome shotgun (WGS) entry which is preliminary data.</text>
</comment>
<evidence type="ECO:0000313" key="3">
    <source>
        <dbReference type="EMBL" id="TWJ06622.1"/>
    </source>
</evidence>
<dbReference type="STRING" id="476157.GCA_001663155_00833"/>